<dbReference type="GO" id="GO:0016787">
    <property type="term" value="F:hydrolase activity"/>
    <property type="evidence" value="ECO:0007669"/>
    <property type="project" value="UniProtKB-KW"/>
</dbReference>
<evidence type="ECO:0000256" key="3">
    <source>
        <dbReference type="ARBA" id="ARBA00022722"/>
    </source>
</evidence>
<dbReference type="InterPro" id="IPR054712">
    <property type="entry name" value="Cas3-like_dom"/>
</dbReference>
<dbReference type="Proteomes" id="UP000236742">
    <property type="component" value="Unassembled WGS sequence"/>
</dbReference>
<keyword evidence="5" id="KW-0547">Nucleotide-binding</keyword>
<dbReference type="PANTHER" id="PTHR47963">
    <property type="entry name" value="DEAD-BOX ATP-DEPENDENT RNA HELICASE 47, MITOCHONDRIAL"/>
    <property type="match status" value="1"/>
</dbReference>
<evidence type="ECO:0000256" key="6">
    <source>
        <dbReference type="ARBA" id="ARBA00022801"/>
    </source>
</evidence>
<dbReference type="AlphaFoldDB" id="A0A1H5YIQ6"/>
<evidence type="ECO:0000256" key="8">
    <source>
        <dbReference type="ARBA" id="ARBA00022840"/>
    </source>
</evidence>
<evidence type="ECO:0000256" key="4">
    <source>
        <dbReference type="ARBA" id="ARBA00022723"/>
    </source>
</evidence>
<evidence type="ECO:0000313" key="12">
    <source>
        <dbReference type="EMBL" id="SEG23981.1"/>
    </source>
</evidence>
<dbReference type="InterPro" id="IPR050547">
    <property type="entry name" value="DEAD_box_RNA_helicases"/>
</dbReference>
<evidence type="ECO:0000256" key="7">
    <source>
        <dbReference type="ARBA" id="ARBA00022806"/>
    </source>
</evidence>
<proteinExistence type="inferred from homology"/>
<dbReference type="InterPro" id="IPR006483">
    <property type="entry name" value="CRISPR-assoc_Cas3_HD"/>
</dbReference>
<dbReference type="CDD" id="cd09641">
    <property type="entry name" value="Cas3''_I"/>
    <property type="match status" value="1"/>
</dbReference>
<evidence type="ECO:0000256" key="5">
    <source>
        <dbReference type="ARBA" id="ARBA00022741"/>
    </source>
</evidence>
<keyword evidence="13" id="KW-1185">Reference proteome</keyword>
<dbReference type="SMART" id="SM00487">
    <property type="entry name" value="DEXDc"/>
    <property type="match status" value="1"/>
</dbReference>
<dbReference type="GO" id="GO:0046872">
    <property type="term" value="F:metal ion binding"/>
    <property type="evidence" value="ECO:0007669"/>
    <property type="project" value="UniProtKB-KW"/>
</dbReference>
<dbReference type="PANTHER" id="PTHR47963:SF9">
    <property type="entry name" value="CRISPR-ASSOCIATED ENDONUCLEASE_HELICASE CAS3"/>
    <property type="match status" value="1"/>
</dbReference>
<dbReference type="Pfam" id="PF22590">
    <property type="entry name" value="Cas3-like_C_2"/>
    <property type="match status" value="1"/>
</dbReference>
<dbReference type="Pfam" id="PF18019">
    <property type="entry name" value="Cas3_HD"/>
    <property type="match status" value="1"/>
</dbReference>
<dbReference type="GO" id="GO:0005524">
    <property type="term" value="F:ATP binding"/>
    <property type="evidence" value="ECO:0007669"/>
    <property type="project" value="UniProtKB-KW"/>
</dbReference>
<sequence length="850" mass="90513">MTDLTLSRLARDWPGKSHPSEHPALCHMLDVGAVARHLLTARPIRGGATDAALALLVALHDLGKISNSFRAMLREGRGQIWRHWEHSALLLRHHDAVLADLLGGSDSVRRILYEAIAGHHGGPRQTPTASERQQQLHEIGPEALADAEQAIRAVAALFPGASLDGIDATSAKPLSWLLNGLVVQSDWIGSNPDWFPPAAPDMPLPAYWARACAQAERAVAATGLYAASVTVAGDSRILPPDVSPRPMQQAARDSALPDGPVLAVIEDATGAGKTEAALILAARMMQAGKADGLFLALPTMATANAMLSRVQAAAPALFDGAPTLGLAHGRAALSEGFRGLIGGDGANPETGPHCTRWLADDRRRILLSDIGIGTIDQALFAVLPTRFNGLRLRALARKVLIVDEAHSYDPYMEAQLKRLLTFQARLGGSAVVMTATLPGRMKQGFVTAFQAGLAPPRPSRGQRRPAVPAADPPAAPYPALTIATTTAELTAVNPAEPTVRRVGVTRLPDPAQAVQLIAEASAQGAACIWVRNAVDDAIEAVAALRAVGVRADLLHARFAICDRLDKERALQAVFGKSGQGRAGRVLVATQVAEQSLDLDFDVMVSDLAPIGALIQRAGRLWRHMDARPAPTRPVPEPVLHVLSPDPDRVDNARWLHQVLGAGAYVYPATVTWRSARALFDAGELRAPDGLRALIEAVEGADPLPLPEALENAEFEHIGKTLVEGNLAETCLISAAEDFAQNAMRKVWDDEQFPTRLGVPQVTLALARAGAGGLEPYAGDGPDGWAMSELQVSKPRFDKLTPPDQSDPAIACVKRGWSEARAKYTLIAPLRPDGQICEGLRYDPELGAVWG</sequence>
<keyword evidence="3" id="KW-0540">Nuclease</keyword>
<feature type="domain" description="HD Cas3-type" evidence="11">
    <location>
        <begin position="17"/>
        <end position="188"/>
    </location>
</feature>
<keyword evidence="4" id="KW-0479">Metal-binding</keyword>
<evidence type="ECO:0000256" key="9">
    <source>
        <dbReference type="ARBA" id="ARBA00023118"/>
    </source>
</evidence>
<dbReference type="InterPro" id="IPR001650">
    <property type="entry name" value="Helicase_C-like"/>
</dbReference>
<dbReference type="NCBIfam" id="TIGR01596">
    <property type="entry name" value="cas3_HD"/>
    <property type="match status" value="1"/>
</dbReference>
<dbReference type="InterPro" id="IPR027417">
    <property type="entry name" value="P-loop_NTPase"/>
</dbReference>
<dbReference type="NCBIfam" id="TIGR01587">
    <property type="entry name" value="cas3_core"/>
    <property type="match status" value="1"/>
</dbReference>
<comment type="similarity">
    <text evidence="2">In the central section; belongs to the CRISPR-associated helicase Cas3 family.</text>
</comment>
<evidence type="ECO:0000256" key="1">
    <source>
        <dbReference type="ARBA" id="ARBA00006847"/>
    </source>
</evidence>
<dbReference type="GO" id="GO:0051607">
    <property type="term" value="P:defense response to virus"/>
    <property type="evidence" value="ECO:0007669"/>
    <property type="project" value="UniProtKB-KW"/>
</dbReference>
<dbReference type="InterPro" id="IPR006474">
    <property type="entry name" value="Helicase_Cas3_CRISPR-ass_core"/>
</dbReference>
<dbReference type="Gene3D" id="1.10.3210.30">
    <property type="match status" value="1"/>
</dbReference>
<dbReference type="GO" id="GO:0003724">
    <property type="term" value="F:RNA helicase activity"/>
    <property type="evidence" value="ECO:0007669"/>
    <property type="project" value="TreeGrafter"/>
</dbReference>
<dbReference type="GO" id="GO:0003723">
    <property type="term" value="F:RNA binding"/>
    <property type="evidence" value="ECO:0007669"/>
    <property type="project" value="TreeGrafter"/>
</dbReference>
<feature type="region of interest" description="Disordered" evidence="10">
    <location>
        <begin position="453"/>
        <end position="472"/>
    </location>
</feature>
<evidence type="ECO:0000256" key="2">
    <source>
        <dbReference type="ARBA" id="ARBA00009046"/>
    </source>
</evidence>
<evidence type="ECO:0000256" key="10">
    <source>
        <dbReference type="SAM" id="MobiDB-lite"/>
    </source>
</evidence>
<dbReference type="InterPro" id="IPR038257">
    <property type="entry name" value="CRISPR-assoc_Cas3_HD_sf"/>
</dbReference>
<gene>
    <name evidence="12" type="ORF">SAMN05421751_11920</name>
</gene>
<dbReference type="RefSeq" id="WP_200822778.1">
    <property type="nucleotide sequence ID" value="NZ_FNVD01000019.1"/>
</dbReference>
<accession>A0A1H5YIQ6</accession>
<keyword evidence="9" id="KW-0051">Antiviral defense</keyword>
<dbReference type="GO" id="GO:0004519">
    <property type="term" value="F:endonuclease activity"/>
    <property type="evidence" value="ECO:0007669"/>
    <property type="project" value="UniProtKB-KW"/>
</dbReference>
<keyword evidence="12" id="KW-0255">Endonuclease</keyword>
<comment type="similarity">
    <text evidence="1">In the N-terminal section; belongs to the CRISPR-associated nuclease Cas3-HD family.</text>
</comment>
<protein>
    <submittedName>
        <fullName evidence="12">CRISPR-associated endonuclease/helicase Cas3</fullName>
    </submittedName>
</protein>
<dbReference type="EMBL" id="FNVD01000019">
    <property type="protein sequence ID" value="SEG23981.1"/>
    <property type="molecule type" value="Genomic_DNA"/>
</dbReference>
<evidence type="ECO:0000259" key="11">
    <source>
        <dbReference type="PROSITE" id="PS51643"/>
    </source>
</evidence>
<dbReference type="SUPFAM" id="SSF52540">
    <property type="entry name" value="P-loop containing nucleoside triphosphate hydrolases"/>
    <property type="match status" value="1"/>
</dbReference>
<name>A0A1H5YIQ6_9RHOB</name>
<dbReference type="InterPro" id="IPR014001">
    <property type="entry name" value="Helicase_ATP-bd"/>
</dbReference>
<dbReference type="Gene3D" id="3.40.50.300">
    <property type="entry name" value="P-loop containing nucleotide triphosphate hydrolases"/>
    <property type="match status" value="2"/>
</dbReference>
<keyword evidence="8" id="KW-0067">ATP-binding</keyword>
<evidence type="ECO:0000313" key="13">
    <source>
        <dbReference type="Proteomes" id="UP000236742"/>
    </source>
</evidence>
<keyword evidence="6" id="KW-0378">Hydrolase</keyword>
<organism evidence="12 13">
    <name type="scientific">Jhaorihella thermophila</name>
    <dbReference type="NCBI Taxonomy" id="488547"/>
    <lineage>
        <taxon>Bacteria</taxon>
        <taxon>Pseudomonadati</taxon>
        <taxon>Pseudomonadota</taxon>
        <taxon>Alphaproteobacteria</taxon>
        <taxon>Rhodobacterales</taxon>
        <taxon>Paracoccaceae</taxon>
        <taxon>Jhaorihella</taxon>
    </lineage>
</organism>
<dbReference type="SMART" id="SM00490">
    <property type="entry name" value="HELICc"/>
    <property type="match status" value="1"/>
</dbReference>
<dbReference type="PROSITE" id="PS51643">
    <property type="entry name" value="HD_CAS3"/>
    <property type="match status" value="1"/>
</dbReference>
<reference evidence="12 13" key="1">
    <citation type="submission" date="2016-10" db="EMBL/GenBank/DDBJ databases">
        <authorList>
            <person name="de Groot N.N."/>
        </authorList>
    </citation>
    <scope>NUCLEOTIDE SEQUENCE [LARGE SCALE GENOMIC DNA]</scope>
    <source>
        <strain evidence="12 13">DSM 23413</strain>
    </source>
</reference>
<keyword evidence="7 12" id="KW-0347">Helicase</keyword>